<sequence>MQQANKFRGRGEKMTERTKERTEKENKEVKNLLLQQPIDYNAPGAVDEYLRNFLRKAGLTRTLNSFDSEWYDTALNSIRESLQPEIPLIENSIPDACTHRQLLRNKLEEVRKDSDQLRQELLLAPEILVRLQRETFFHQQQGLRTCNEKTRLEEEIKKLQKQLESYEQSLEDLEKKHEESLKQKTLLCMEQERNKNVPRRKRECLIMKERKFSSDCTDKTSAKAQRPGLVRDAKFSSYGSQVKLQQIKIQHVKPQQMRVQQVEPQQVKPQQVNLPETDSQQLKSPQPKPQQGESQPVKPQQAKTQKLDYYEIDFQQFKQEDIQQAKSQHLHRHKMNGQQEVNQQGKPQPEDQPRLNPHHSSNCKINLHQLKKHQKNQQVKTQRREQQQVKKQQLNSNEVKIKHVKHKRTEDQETPGQGEQQQVRPQQKQHQRLKPQQKQPQLEEHQEAKPQEAKPQQEKPQQVNRSEMKMKHLKYHQLKLQQIKNQIPKIIRKPKIPSPFSQTCVIHQLHQLRQRKLLCSCSGGRQGLCLNQ</sequence>
<dbReference type="InParanoid" id="A0A3P8WN83"/>
<feature type="region of interest" description="Disordered" evidence="2">
    <location>
        <begin position="322"/>
        <end position="468"/>
    </location>
</feature>
<dbReference type="Proteomes" id="UP000265120">
    <property type="component" value="Chromosome 14"/>
</dbReference>
<keyword evidence="1" id="KW-0175">Coiled coil</keyword>
<feature type="compositionally biased region" description="Low complexity" evidence="2">
    <location>
        <begin position="279"/>
        <end position="291"/>
    </location>
</feature>
<organism evidence="3 4">
    <name type="scientific">Cynoglossus semilaevis</name>
    <name type="common">Tongue sole</name>
    <dbReference type="NCBI Taxonomy" id="244447"/>
    <lineage>
        <taxon>Eukaryota</taxon>
        <taxon>Metazoa</taxon>
        <taxon>Chordata</taxon>
        <taxon>Craniata</taxon>
        <taxon>Vertebrata</taxon>
        <taxon>Euteleostomi</taxon>
        <taxon>Actinopterygii</taxon>
        <taxon>Neopterygii</taxon>
        <taxon>Teleostei</taxon>
        <taxon>Neoteleostei</taxon>
        <taxon>Acanthomorphata</taxon>
        <taxon>Carangaria</taxon>
        <taxon>Pleuronectiformes</taxon>
        <taxon>Pleuronectoidei</taxon>
        <taxon>Cynoglossidae</taxon>
        <taxon>Cynoglossinae</taxon>
        <taxon>Cynoglossus</taxon>
    </lineage>
</organism>
<feature type="compositionally biased region" description="Low complexity" evidence="2">
    <location>
        <begin position="417"/>
        <end position="426"/>
    </location>
</feature>
<feature type="compositionally biased region" description="Basic and acidic residues" evidence="2">
    <location>
        <begin position="441"/>
        <end position="457"/>
    </location>
</feature>
<feature type="region of interest" description="Disordered" evidence="2">
    <location>
        <begin position="1"/>
        <end position="28"/>
    </location>
</feature>
<name>A0A3P8WN83_CYNSE</name>
<reference evidence="3 4" key="1">
    <citation type="journal article" date="2014" name="Nat. Genet.">
        <title>Whole-genome sequence of a flatfish provides insights into ZW sex chromosome evolution and adaptation to a benthic lifestyle.</title>
        <authorList>
            <person name="Chen S."/>
            <person name="Zhang G."/>
            <person name="Shao C."/>
            <person name="Huang Q."/>
            <person name="Liu G."/>
            <person name="Zhang P."/>
            <person name="Song W."/>
            <person name="An N."/>
            <person name="Chalopin D."/>
            <person name="Volff J.N."/>
            <person name="Hong Y."/>
            <person name="Li Q."/>
            <person name="Sha Z."/>
            <person name="Zhou H."/>
            <person name="Xie M."/>
            <person name="Yu Q."/>
            <person name="Liu Y."/>
            <person name="Xiang H."/>
            <person name="Wang N."/>
            <person name="Wu K."/>
            <person name="Yang C."/>
            <person name="Zhou Q."/>
            <person name="Liao X."/>
            <person name="Yang L."/>
            <person name="Hu Q."/>
            <person name="Zhang J."/>
            <person name="Meng L."/>
            <person name="Jin L."/>
            <person name="Tian Y."/>
            <person name="Lian J."/>
            <person name="Yang J."/>
            <person name="Miao G."/>
            <person name="Liu S."/>
            <person name="Liang Z."/>
            <person name="Yan F."/>
            <person name="Li Y."/>
            <person name="Sun B."/>
            <person name="Zhang H."/>
            <person name="Zhang J."/>
            <person name="Zhu Y."/>
            <person name="Du M."/>
            <person name="Zhao Y."/>
            <person name="Schartl M."/>
            <person name="Tang Q."/>
            <person name="Wang J."/>
        </authorList>
    </citation>
    <scope>NUCLEOTIDE SEQUENCE</scope>
</reference>
<evidence type="ECO:0000313" key="4">
    <source>
        <dbReference type="Proteomes" id="UP000265120"/>
    </source>
</evidence>
<feature type="compositionally biased region" description="Polar residues" evidence="2">
    <location>
        <begin position="336"/>
        <end position="346"/>
    </location>
</feature>
<feature type="coiled-coil region" evidence="1">
    <location>
        <begin position="100"/>
        <end position="183"/>
    </location>
</feature>
<feature type="compositionally biased region" description="Polar residues" evidence="2">
    <location>
        <begin position="292"/>
        <end position="304"/>
    </location>
</feature>
<evidence type="ECO:0000313" key="3">
    <source>
        <dbReference type="Ensembl" id="ENSCSEP00000027942.1"/>
    </source>
</evidence>
<feature type="compositionally biased region" description="Basic and acidic residues" evidence="2">
    <location>
        <begin position="9"/>
        <end position="28"/>
    </location>
</feature>
<evidence type="ECO:0008006" key="5">
    <source>
        <dbReference type="Google" id="ProtNLM"/>
    </source>
</evidence>
<reference evidence="3" key="2">
    <citation type="submission" date="2025-08" db="UniProtKB">
        <authorList>
            <consortium name="Ensembl"/>
        </authorList>
    </citation>
    <scope>IDENTIFICATION</scope>
</reference>
<feature type="compositionally biased region" description="Low complexity" evidence="2">
    <location>
        <begin position="258"/>
        <end position="272"/>
    </location>
</feature>
<dbReference type="AlphaFoldDB" id="A0A3P8WN83"/>
<accession>A0A3P8WN83</accession>
<evidence type="ECO:0000256" key="2">
    <source>
        <dbReference type="SAM" id="MobiDB-lite"/>
    </source>
</evidence>
<feature type="region of interest" description="Disordered" evidence="2">
    <location>
        <begin position="258"/>
        <end position="304"/>
    </location>
</feature>
<reference evidence="3" key="3">
    <citation type="submission" date="2025-09" db="UniProtKB">
        <authorList>
            <consortium name="Ensembl"/>
        </authorList>
    </citation>
    <scope>IDENTIFICATION</scope>
</reference>
<dbReference type="Ensembl" id="ENSCSET00000028318.1">
    <property type="protein sequence ID" value="ENSCSEP00000027942.1"/>
    <property type="gene ID" value="ENSCSEG00000017856.1"/>
</dbReference>
<proteinExistence type="predicted"/>
<keyword evidence="4" id="KW-1185">Reference proteome</keyword>
<protein>
    <recommendedName>
        <fullName evidence="5">LisH domain-containing protein</fullName>
    </recommendedName>
</protein>
<evidence type="ECO:0000256" key="1">
    <source>
        <dbReference type="SAM" id="Coils"/>
    </source>
</evidence>
<dbReference type="GeneTree" id="ENSGT00940000155053"/>